<dbReference type="Proteomes" id="UP000289703">
    <property type="component" value="Unassembled WGS sequence"/>
</dbReference>
<keyword evidence="2" id="KW-0238">DNA-binding</keyword>
<evidence type="ECO:0000259" key="1">
    <source>
        <dbReference type="Pfam" id="PF12728"/>
    </source>
</evidence>
<organism evidence="2 3">
    <name type="scientific">Ancylomarina salipaludis</name>
    <dbReference type="NCBI Taxonomy" id="2501299"/>
    <lineage>
        <taxon>Bacteria</taxon>
        <taxon>Pseudomonadati</taxon>
        <taxon>Bacteroidota</taxon>
        <taxon>Bacteroidia</taxon>
        <taxon>Marinilabiliales</taxon>
        <taxon>Marinifilaceae</taxon>
        <taxon>Ancylomarina</taxon>
    </lineage>
</organism>
<keyword evidence="3" id="KW-1185">Reference proteome</keyword>
<evidence type="ECO:0000313" key="3">
    <source>
        <dbReference type="Proteomes" id="UP000289703"/>
    </source>
</evidence>
<sequence>MDQIILTPFTEEKLRNVIKEELGNILGSYLSQPVRESGKQVLNFEEVRERYGFSKSHLYNLTSKRLIPHSRRGKYLTFSVDQVENWLLENQIPTQEQIDKKADEYLSKKEVLYAK</sequence>
<dbReference type="RefSeq" id="WP_129255322.1">
    <property type="nucleotide sequence ID" value="NZ_SAXA01000015.1"/>
</dbReference>
<dbReference type="InterPro" id="IPR041657">
    <property type="entry name" value="HTH_17"/>
</dbReference>
<protein>
    <submittedName>
        <fullName evidence="2">DNA-binding protein</fullName>
    </submittedName>
</protein>
<dbReference type="InterPro" id="IPR009061">
    <property type="entry name" value="DNA-bd_dom_put_sf"/>
</dbReference>
<dbReference type="EMBL" id="SAXA01000015">
    <property type="protein sequence ID" value="RXQ89486.1"/>
    <property type="molecule type" value="Genomic_DNA"/>
</dbReference>
<accession>A0A4Q1JIN4</accession>
<comment type="caution">
    <text evidence="2">The sequence shown here is derived from an EMBL/GenBank/DDBJ whole genome shotgun (WGS) entry which is preliminary data.</text>
</comment>
<proteinExistence type="predicted"/>
<dbReference type="GO" id="GO:0003677">
    <property type="term" value="F:DNA binding"/>
    <property type="evidence" value="ECO:0007669"/>
    <property type="project" value="UniProtKB-KW"/>
</dbReference>
<dbReference type="SUPFAM" id="SSF46955">
    <property type="entry name" value="Putative DNA-binding domain"/>
    <property type="match status" value="1"/>
</dbReference>
<dbReference type="OrthoDB" id="597977at2"/>
<reference evidence="2 3" key="1">
    <citation type="submission" date="2019-01" db="EMBL/GenBank/DDBJ databases">
        <title>Ancylomarina salipaludis sp. nov., isolated from a salt marsh.</title>
        <authorList>
            <person name="Yoon J.-H."/>
        </authorList>
    </citation>
    <scope>NUCLEOTIDE SEQUENCE [LARGE SCALE GENOMIC DNA]</scope>
    <source>
        <strain evidence="2 3">SHSM-M15</strain>
    </source>
</reference>
<gene>
    <name evidence="2" type="ORF">EO244_14055</name>
</gene>
<dbReference type="Pfam" id="PF12728">
    <property type="entry name" value="HTH_17"/>
    <property type="match status" value="1"/>
</dbReference>
<name>A0A4Q1JIN4_9BACT</name>
<feature type="domain" description="Helix-turn-helix" evidence="1">
    <location>
        <begin position="42"/>
        <end position="90"/>
    </location>
</feature>
<evidence type="ECO:0000313" key="2">
    <source>
        <dbReference type="EMBL" id="RXQ89486.1"/>
    </source>
</evidence>
<dbReference type="AlphaFoldDB" id="A0A4Q1JIN4"/>